<evidence type="ECO:0000256" key="5">
    <source>
        <dbReference type="SAM" id="Phobius"/>
    </source>
</evidence>
<dbReference type="AlphaFoldDB" id="A0A2P8E8B0"/>
<gene>
    <name evidence="7" type="ORF">CLV48_103162</name>
</gene>
<dbReference type="Pfam" id="PF00924">
    <property type="entry name" value="MS_channel_2nd"/>
    <property type="match status" value="1"/>
</dbReference>
<dbReference type="Gene3D" id="1.10.287.1260">
    <property type="match status" value="1"/>
</dbReference>
<dbReference type="RefSeq" id="WP_106566703.1">
    <property type="nucleotide sequence ID" value="NZ_JAUVYL010000014.1"/>
</dbReference>
<feature type="domain" description="Mechanosensitive ion channel MscS" evidence="6">
    <location>
        <begin position="138"/>
        <end position="204"/>
    </location>
</feature>
<evidence type="ECO:0000256" key="3">
    <source>
        <dbReference type="ARBA" id="ARBA00022989"/>
    </source>
</evidence>
<evidence type="ECO:0000256" key="2">
    <source>
        <dbReference type="ARBA" id="ARBA00022692"/>
    </source>
</evidence>
<dbReference type="OrthoDB" id="1522493at2"/>
<keyword evidence="2 5" id="KW-0812">Transmembrane</keyword>
<dbReference type="InterPro" id="IPR023408">
    <property type="entry name" value="MscS_beta-dom_sf"/>
</dbReference>
<evidence type="ECO:0000313" key="7">
    <source>
        <dbReference type="EMBL" id="PSL05648.1"/>
    </source>
</evidence>
<feature type="transmembrane region" description="Helical" evidence="5">
    <location>
        <begin position="121"/>
        <end position="140"/>
    </location>
</feature>
<organism evidence="7 8">
    <name type="scientific">Cecembia rubra</name>
    <dbReference type="NCBI Taxonomy" id="1485585"/>
    <lineage>
        <taxon>Bacteria</taxon>
        <taxon>Pseudomonadati</taxon>
        <taxon>Bacteroidota</taxon>
        <taxon>Cytophagia</taxon>
        <taxon>Cytophagales</taxon>
        <taxon>Cyclobacteriaceae</taxon>
        <taxon>Cecembia</taxon>
    </lineage>
</organism>
<keyword evidence="4 5" id="KW-0472">Membrane</keyword>
<dbReference type="PANTHER" id="PTHR30221">
    <property type="entry name" value="SMALL-CONDUCTANCE MECHANOSENSITIVE CHANNEL"/>
    <property type="match status" value="1"/>
</dbReference>
<dbReference type="PANTHER" id="PTHR30221:SF1">
    <property type="entry name" value="SMALL-CONDUCTANCE MECHANOSENSITIVE CHANNEL"/>
    <property type="match status" value="1"/>
</dbReference>
<feature type="transmembrane region" description="Helical" evidence="5">
    <location>
        <begin position="20"/>
        <end position="40"/>
    </location>
</feature>
<dbReference type="EMBL" id="PYGF01000003">
    <property type="protein sequence ID" value="PSL05648.1"/>
    <property type="molecule type" value="Genomic_DNA"/>
</dbReference>
<dbReference type="GO" id="GO:0008381">
    <property type="term" value="F:mechanosensitive monoatomic ion channel activity"/>
    <property type="evidence" value="ECO:0007669"/>
    <property type="project" value="InterPro"/>
</dbReference>
<proteinExistence type="predicted"/>
<keyword evidence="8" id="KW-1185">Reference proteome</keyword>
<comment type="caution">
    <text evidence="7">The sequence shown here is derived from an EMBL/GenBank/DDBJ whole genome shotgun (WGS) entry which is preliminary data.</text>
</comment>
<comment type="subcellular location">
    <subcellularLocation>
        <location evidence="1">Membrane</location>
    </subcellularLocation>
</comment>
<keyword evidence="3 5" id="KW-1133">Transmembrane helix</keyword>
<name>A0A2P8E8B0_9BACT</name>
<dbReference type="Gene3D" id="2.30.30.60">
    <property type="match status" value="1"/>
</dbReference>
<dbReference type="SUPFAM" id="SSF50182">
    <property type="entry name" value="Sm-like ribonucleoproteins"/>
    <property type="match status" value="1"/>
</dbReference>
<accession>A0A2P8E8B0</accession>
<evidence type="ECO:0000256" key="4">
    <source>
        <dbReference type="ARBA" id="ARBA00023136"/>
    </source>
</evidence>
<dbReference type="InterPro" id="IPR010920">
    <property type="entry name" value="LSM_dom_sf"/>
</dbReference>
<dbReference type="InterPro" id="IPR045275">
    <property type="entry name" value="MscS_archaea/bacteria_type"/>
</dbReference>
<reference evidence="7 8" key="1">
    <citation type="submission" date="2018-03" db="EMBL/GenBank/DDBJ databases">
        <title>Genomic Encyclopedia of Archaeal and Bacterial Type Strains, Phase II (KMG-II): from individual species to whole genera.</title>
        <authorList>
            <person name="Goeker M."/>
        </authorList>
    </citation>
    <scope>NUCLEOTIDE SEQUENCE [LARGE SCALE GENOMIC DNA]</scope>
    <source>
        <strain evidence="7 8">DSM 28057</strain>
    </source>
</reference>
<evidence type="ECO:0000259" key="6">
    <source>
        <dbReference type="Pfam" id="PF00924"/>
    </source>
</evidence>
<dbReference type="InterPro" id="IPR006685">
    <property type="entry name" value="MscS_channel_2nd"/>
</dbReference>
<dbReference type="GO" id="GO:0016020">
    <property type="term" value="C:membrane"/>
    <property type="evidence" value="ECO:0007669"/>
    <property type="project" value="UniProtKB-SubCell"/>
</dbReference>
<feature type="transmembrane region" description="Helical" evidence="5">
    <location>
        <begin position="52"/>
        <end position="78"/>
    </location>
</feature>
<evidence type="ECO:0000313" key="8">
    <source>
        <dbReference type="Proteomes" id="UP000240708"/>
    </source>
</evidence>
<feature type="transmembrane region" description="Helical" evidence="5">
    <location>
        <begin position="90"/>
        <end position="115"/>
    </location>
</feature>
<dbReference type="Proteomes" id="UP000240708">
    <property type="component" value="Unassembled WGS sequence"/>
</dbReference>
<sequence length="296" mass="33882">MLQSKSVFRLAEIKKFRIFIIKLMIYLSLFLLNNISDAFIEWTSAKVGLDNIITALLFLLGANILISLARIITARIYLRKQSEEHLHPNFLLGISWISNILNSVVFISALIMAFGLRPVEFLTSLTIVAAAIAIISKDYITNTINGLIIMFTDQFSLGDTIKINDQKGIIKDITLMNTVLKRDDGLTMMIPNNLMLGTHVINYRFTDRKDVEFLFEVPIEFQMGLKEIKEKIEPKLSKRLKSKEISKFIVGLNGVFREKIAFKIIVGIAPEREPEIREEFDEILLELLYEKQGKLL</sequence>
<protein>
    <submittedName>
        <fullName evidence="7">Small-conductance mechanosensitive channel</fullName>
    </submittedName>
</protein>
<evidence type="ECO:0000256" key="1">
    <source>
        <dbReference type="ARBA" id="ARBA00004370"/>
    </source>
</evidence>